<dbReference type="InterPro" id="IPR044736">
    <property type="entry name" value="Gid1/RanBPM/SPLA_SPRY"/>
</dbReference>
<organism evidence="3">
    <name type="scientific">Vannella robusta</name>
    <dbReference type="NCBI Taxonomy" id="1487602"/>
    <lineage>
        <taxon>Eukaryota</taxon>
        <taxon>Amoebozoa</taxon>
        <taxon>Discosea</taxon>
        <taxon>Flabellinia</taxon>
        <taxon>Vannellidae</taxon>
        <taxon>Vannella</taxon>
    </lineage>
</organism>
<dbReference type="Gene3D" id="2.60.120.920">
    <property type="match status" value="1"/>
</dbReference>
<dbReference type="InterPro" id="IPR001810">
    <property type="entry name" value="F-box_dom"/>
</dbReference>
<dbReference type="PROSITE" id="PS50181">
    <property type="entry name" value="FBOX"/>
    <property type="match status" value="1"/>
</dbReference>
<dbReference type="SUPFAM" id="SSF81383">
    <property type="entry name" value="F-box domain"/>
    <property type="match status" value="1"/>
</dbReference>
<name>A0A7S4IWD1_9EUKA</name>
<dbReference type="InterPro" id="IPR043136">
    <property type="entry name" value="B30.2/SPRY_sf"/>
</dbReference>
<dbReference type="PANTHER" id="PTHR12864">
    <property type="entry name" value="RAN BINDING PROTEIN 9-RELATED"/>
    <property type="match status" value="1"/>
</dbReference>
<protein>
    <recommendedName>
        <fullName evidence="4">F-box domain-containing protein</fullName>
    </recommendedName>
</protein>
<reference evidence="3" key="1">
    <citation type="submission" date="2021-01" db="EMBL/GenBank/DDBJ databases">
        <authorList>
            <person name="Corre E."/>
            <person name="Pelletier E."/>
            <person name="Niang G."/>
            <person name="Scheremetjew M."/>
            <person name="Finn R."/>
            <person name="Kale V."/>
            <person name="Holt S."/>
            <person name="Cochrane G."/>
            <person name="Meng A."/>
            <person name="Brown T."/>
            <person name="Cohen L."/>
        </authorList>
    </citation>
    <scope>NUCLEOTIDE SEQUENCE</scope>
    <source>
        <strain evidence="3">DIVA3 518/3/11/1/6</strain>
    </source>
</reference>
<feature type="domain" description="F-box" evidence="1">
    <location>
        <begin position="1"/>
        <end position="44"/>
    </location>
</feature>
<dbReference type="SMART" id="SM00449">
    <property type="entry name" value="SPRY"/>
    <property type="match status" value="1"/>
</dbReference>
<dbReference type="Pfam" id="PF12937">
    <property type="entry name" value="F-box-like"/>
    <property type="match status" value="1"/>
</dbReference>
<dbReference type="InterPro" id="IPR013320">
    <property type="entry name" value="ConA-like_dom_sf"/>
</dbReference>
<sequence>MLQLPEEIILSIFQYLSHLELYNLSLVNKRCRNLAQDEQLWRELLLNLLHRRIAAYVDAPDPHIAGNVSWLKIYRHWTDFPHLLLSQDHDPAENDFFIESTRNETVCKYISLPQRKEATSIHLEAIFNDTSDFPEKKQKTLSLMRNLLQNTLPKPDGYHYQFRETGVVYYEIVAFPNEKEMPDAFAAEAIGIGLVIDSQKNHRLNLFPGWDAGAIGYHSDDGKLFLSTGIGYHTEDRWGTEDIVGCGYDIEAREIFFTRNGDLIASVPDHYVLGFDGAEPLSAMISVDYSASIALNFGQIPFLYCPYTSRDSSKNIDNQVRESRRRATLTIDNYWNEYPGSSDDSDFSDDLMDMLLD</sequence>
<dbReference type="SMART" id="SM00256">
    <property type="entry name" value="FBOX"/>
    <property type="match status" value="1"/>
</dbReference>
<evidence type="ECO:0000313" key="3">
    <source>
        <dbReference type="EMBL" id="CAE2241494.1"/>
    </source>
</evidence>
<dbReference type="CDD" id="cd12885">
    <property type="entry name" value="SPRY_RanBP_like"/>
    <property type="match status" value="1"/>
</dbReference>
<dbReference type="PROSITE" id="PS50188">
    <property type="entry name" value="B302_SPRY"/>
    <property type="match status" value="1"/>
</dbReference>
<dbReference type="SUPFAM" id="SSF49899">
    <property type="entry name" value="Concanavalin A-like lectins/glucanases"/>
    <property type="match status" value="1"/>
</dbReference>
<evidence type="ECO:0008006" key="4">
    <source>
        <dbReference type="Google" id="ProtNLM"/>
    </source>
</evidence>
<feature type="domain" description="B30.2/SPRY" evidence="2">
    <location>
        <begin position="93"/>
        <end position="302"/>
    </location>
</feature>
<dbReference type="InterPro" id="IPR001870">
    <property type="entry name" value="B30.2/SPRY"/>
</dbReference>
<dbReference type="Gene3D" id="1.20.1280.50">
    <property type="match status" value="1"/>
</dbReference>
<accession>A0A7S4IWD1</accession>
<dbReference type="EMBL" id="HBKP01025602">
    <property type="protein sequence ID" value="CAE2241494.1"/>
    <property type="molecule type" value="Transcribed_RNA"/>
</dbReference>
<evidence type="ECO:0000259" key="2">
    <source>
        <dbReference type="PROSITE" id="PS50188"/>
    </source>
</evidence>
<evidence type="ECO:0000259" key="1">
    <source>
        <dbReference type="PROSITE" id="PS50181"/>
    </source>
</evidence>
<dbReference type="Pfam" id="PF00622">
    <property type="entry name" value="SPRY"/>
    <property type="match status" value="1"/>
</dbReference>
<proteinExistence type="predicted"/>
<dbReference type="InterPro" id="IPR050618">
    <property type="entry name" value="Ubq-SigPath_Reg"/>
</dbReference>
<dbReference type="InterPro" id="IPR003877">
    <property type="entry name" value="SPRY_dom"/>
</dbReference>
<gene>
    <name evidence="3" type="ORF">VSP0166_LOCUS17815</name>
</gene>
<dbReference type="InterPro" id="IPR036047">
    <property type="entry name" value="F-box-like_dom_sf"/>
</dbReference>
<dbReference type="AlphaFoldDB" id="A0A7S4IWD1"/>